<dbReference type="EMBL" id="JAYGII010000016">
    <property type="protein sequence ID" value="MEA5445892.1"/>
    <property type="molecule type" value="Genomic_DNA"/>
</dbReference>
<keyword evidence="1" id="KW-1133">Transmembrane helix</keyword>
<protein>
    <submittedName>
        <fullName evidence="2">Uncharacterized protein</fullName>
    </submittedName>
</protein>
<feature type="transmembrane region" description="Helical" evidence="1">
    <location>
        <begin position="45"/>
        <end position="63"/>
    </location>
</feature>
<organism evidence="2 3">
    <name type="scientific">Natronospira elongata</name>
    <dbReference type="NCBI Taxonomy" id="3110268"/>
    <lineage>
        <taxon>Bacteria</taxon>
        <taxon>Pseudomonadati</taxon>
        <taxon>Pseudomonadota</taxon>
        <taxon>Gammaproteobacteria</taxon>
        <taxon>Natronospirales</taxon>
        <taxon>Natronospiraceae</taxon>
        <taxon>Natronospira</taxon>
    </lineage>
</organism>
<keyword evidence="3" id="KW-1185">Reference proteome</keyword>
<keyword evidence="1" id="KW-0812">Transmembrane</keyword>
<sequence length="65" mass="7158">MGTEMSGFELLLLGVLLLVVVLFFGRGLGTMLKESREAPKDWGGLFLPLSGVILFVLLLMYLVSR</sequence>
<name>A0AAP6JFY2_9GAMM</name>
<keyword evidence="1" id="KW-0472">Membrane</keyword>
<gene>
    <name evidence="2" type="ORF">VCB98_08680</name>
</gene>
<dbReference type="AlphaFoldDB" id="A0AAP6JFY2"/>
<evidence type="ECO:0000256" key="1">
    <source>
        <dbReference type="SAM" id="Phobius"/>
    </source>
</evidence>
<comment type="caution">
    <text evidence="2">The sequence shown here is derived from an EMBL/GenBank/DDBJ whole genome shotgun (WGS) entry which is preliminary data.</text>
</comment>
<accession>A0AAP6JFY2</accession>
<proteinExistence type="predicted"/>
<evidence type="ECO:0000313" key="3">
    <source>
        <dbReference type="Proteomes" id="UP001302316"/>
    </source>
</evidence>
<reference evidence="2 3" key="1">
    <citation type="submission" date="2023-12" db="EMBL/GenBank/DDBJ databases">
        <title>Whole-genome sequencing of halo(alkali)philic microorganisms from hypersaline lakes.</title>
        <authorList>
            <person name="Sorokin D.Y."/>
            <person name="Merkel A.Y."/>
            <person name="Messina E."/>
            <person name="Yakimov M."/>
        </authorList>
    </citation>
    <scope>NUCLEOTIDE SEQUENCE [LARGE SCALE GENOMIC DNA]</scope>
    <source>
        <strain evidence="2 3">AB-CW1</strain>
    </source>
</reference>
<dbReference type="Proteomes" id="UP001302316">
    <property type="component" value="Unassembled WGS sequence"/>
</dbReference>
<dbReference type="RefSeq" id="WP_346051766.1">
    <property type="nucleotide sequence ID" value="NZ_JAYGII010000016.1"/>
</dbReference>
<evidence type="ECO:0000313" key="2">
    <source>
        <dbReference type="EMBL" id="MEA5445892.1"/>
    </source>
</evidence>